<dbReference type="SUPFAM" id="SSF90229">
    <property type="entry name" value="CCCH zinc finger"/>
    <property type="match status" value="1"/>
</dbReference>
<dbReference type="Pfam" id="PF00642">
    <property type="entry name" value="zf-CCCH"/>
    <property type="match status" value="1"/>
</dbReference>
<organism evidence="8 9">
    <name type="scientific">Hibiscus sabdariffa</name>
    <name type="common">roselle</name>
    <dbReference type="NCBI Taxonomy" id="183260"/>
    <lineage>
        <taxon>Eukaryota</taxon>
        <taxon>Viridiplantae</taxon>
        <taxon>Streptophyta</taxon>
        <taxon>Embryophyta</taxon>
        <taxon>Tracheophyta</taxon>
        <taxon>Spermatophyta</taxon>
        <taxon>Magnoliopsida</taxon>
        <taxon>eudicotyledons</taxon>
        <taxon>Gunneridae</taxon>
        <taxon>Pentapetalae</taxon>
        <taxon>rosids</taxon>
        <taxon>malvids</taxon>
        <taxon>Malvales</taxon>
        <taxon>Malvaceae</taxon>
        <taxon>Malvoideae</taxon>
        <taxon>Hibiscus</taxon>
    </lineage>
</organism>
<dbReference type="Gene3D" id="3.40.630.10">
    <property type="entry name" value="Zn peptidases"/>
    <property type="match status" value="1"/>
</dbReference>
<evidence type="ECO:0000256" key="1">
    <source>
        <dbReference type="ARBA" id="ARBA00022723"/>
    </source>
</evidence>
<feature type="domain" description="C3H1-type" evidence="7">
    <location>
        <begin position="130"/>
        <end position="157"/>
    </location>
</feature>
<evidence type="ECO:0000256" key="2">
    <source>
        <dbReference type="ARBA" id="ARBA00022771"/>
    </source>
</evidence>
<keyword evidence="4" id="KW-0238">DNA-binding</keyword>
<evidence type="ECO:0000313" key="9">
    <source>
        <dbReference type="Proteomes" id="UP001472677"/>
    </source>
</evidence>
<dbReference type="Proteomes" id="UP001472677">
    <property type="component" value="Unassembled WGS sequence"/>
</dbReference>
<accession>A0ABR2DZE0</accession>
<comment type="caution">
    <text evidence="8">The sequence shown here is derived from an EMBL/GenBank/DDBJ whole genome shotgun (WGS) entry which is preliminary data.</text>
</comment>
<evidence type="ECO:0000313" key="8">
    <source>
        <dbReference type="EMBL" id="KAK8550292.1"/>
    </source>
</evidence>
<dbReference type="PANTHER" id="PTHR14493:SF155">
    <property type="entry name" value="ZINC FINGER CCCH DOMAIN-CONTAINING PROTEIN 20"/>
    <property type="match status" value="1"/>
</dbReference>
<gene>
    <name evidence="8" type="ORF">V6N12_039009</name>
</gene>
<evidence type="ECO:0000256" key="5">
    <source>
        <dbReference type="PROSITE-ProRule" id="PRU00723"/>
    </source>
</evidence>
<keyword evidence="9" id="KW-1185">Reference proteome</keyword>
<feature type="region of interest" description="Disordered" evidence="6">
    <location>
        <begin position="196"/>
        <end position="245"/>
    </location>
</feature>
<evidence type="ECO:0000256" key="6">
    <source>
        <dbReference type="SAM" id="MobiDB-lite"/>
    </source>
</evidence>
<name>A0ABR2DZE0_9ROSI</name>
<evidence type="ECO:0000256" key="4">
    <source>
        <dbReference type="ARBA" id="ARBA00023125"/>
    </source>
</evidence>
<dbReference type="PROSITE" id="PS50103">
    <property type="entry name" value="ZF_C3H1"/>
    <property type="match status" value="1"/>
</dbReference>
<evidence type="ECO:0000256" key="3">
    <source>
        <dbReference type="ARBA" id="ARBA00022833"/>
    </source>
</evidence>
<dbReference type="InterPro" id="IPR045234">
    <property type="entry name" value="Unkempt-like"/>
</dbReference>
<proteinExistence type="predicted"/>
<keyword evidence="2 5" id="KW-0863">Zinc-finger</keyword>
<feature type="zinc finger region" description="C3H1-type" evidence="5">
    <location>
        <begin position="130"/>
        <end position="157"/>
    </location>
</feature>
<keyword evidence="1 5" id="KW-0479">Metal-binding</keyword>
<dbReference type="InterPro" id="IPR036855">
    <property type="entry name" value="Znf_CCCH_sf"/>
</dbReference>
<dbReference type="InterPro" id="IPR057444">
    <property type="entry name" value="Znf-CCCH_AtC3H23-like"/>
</dbReference>
<reference evidence="8 9" key="1">
    <citation type="journal article" date="2024" name="G3 (Bethesda)">
        <title>Genome assembly of Hibiscus sabdariffa L. provides insights into metabolisms of medicinal natural products.</title>
        <authorList>
            <person name="Kim T."/>
        </authorList>
    </citation>
    <scope>NUCLEOTIDE SEQUENCE [LARGE SCALE GENOMIC DNA]</scope>
    <source>
        <strain evidence="8">TK-2024</strain>
        <tissue evidence="8">Old leaves</tissue>
    </source>
</reference>
<dbReference type="InterPro" id="IPR000571">
    <property type="entry name" value="Znf_CCCH"/>
</dbReference>
<protein>
    <recommendedName>
        <fullName evidence="7">C3H1-type domain-containing protein</fullName>
    </recommendedName>
</protein>
<dbReference type="Gene3D" id="4.10.1000.10">
    <property type="entry name" value="Zinc finger, CCCH-type"/>
    <property type="match status" value="1"/>
</dbReference>
<sequence>MLGETHRPNHTVHLPPWPDLDDDQTADDHSPLNYNASCNRFNNNSDPFYLQEALRTLQRYVPSSNEPDAELLDLGGSPDSPVDACSCDHFRMFEFKVRTCARGHGHDWTECPYAHPGEKARRRDPKRYHYSGTVCPDFRKFGNCRKGDACEFAHGVFECWLHPARYRTQPCKDGMGCRRRVCFFAHTPDQLRVVSSVDSYDGSPSSAKTTRFWSSPGSSSPPMSPRAESSPPFSPMAHSLSQSPGSASINETVACMRNLQLGKVKSLPSSNVQVGCFSPAFGSPRGAAVRRIFCSLPSTPTQKLTCHGIGYLDLWEKVCKEEPDMERVESGRDLRAKMLEKLSKENSLERVNLSQSSGGPNVDWVSDLTGCRGNVGMGGEDFAIYSEAIPGLFFFLGMKNGTHIELMKEVLRMISEHINTCDTKSTSQPNYRLSKFHLTMQSSVKSLTRYFMPFFNPFRTERSE</sequence>
<keyword evidence="3 5" id="KW-0862">Zinc</keyword>
<dbReference type="EMBL" id="JBBPBM010000020">
    <property type="protein sequence ID" value="KAK8550292.1"/>
    <property type="molecule type" value="Genomic_DNA"/>
</dbReference>
<dbReference type="Pfam" id="PF25512">
    <property type="entry name" value="zf-CCCH_AtC3H23"/>
    <property type="match status" value="1"/>
</dbReference>
<dbReference type="PANTHER" id="PTHR14493">
    <property type="entry name" value="UNKEMPT FAMILY MEMBER"/>
    <property type="match status" value="1"/>
</dbReference>
<feature type="compositionally biased region" description="Low complexity" evidence="6">
    <location>
        <begin position="196"/>
        <end position="206"/>
    </location>
</feature>
<feature type="region of interest" description="Disordered" evidence="6">
    <location>
        <begin position="1"/>
        <end position="32"/>
    </location>
</feature>
<evidence type="ECO:0000259" key="7">
    <source>
        <dbReference type="PROSITE" id="PS50103"/>
    </source>
</evidence>
<dbReference type="SMART" id="SM00356">
    <property type="entry name" value="ZnF_C3H1"/>
    <property type="match status" value="2"/>
</dbReference>